<protein>
    <recommendedName>
        <fullName evidence="6">SLED domain-containing protein</fullName>
    </recommendedName>
</protein>
<dbReference type="EnsemblMetazoa" id="ISCW022299-RA">
    <property type="protein sequence ID" value="ISCW022299-PA"/>
    <property type="gene ID" value="ISCW022299"/>
</dbReference>
<reference evidence="8" key="2">
    <citation type="submission" date="2020-05" db="UniProtKB">
        <authorList>
            <consortium name="EnsemblMetazoa"/>
        </authorList>
    </citation>
    <scope>IDENTIFICATION</scope>
    <source>
        <strain evidence="8">wikel</strain>
    </source>
</reference>
<comment type="subcellular location">
    <subcellularLocation>
        <location evidence="1">Nucleus</location>
    </subcellularLocation>
</comment>
<keyword evidence="3" id="KW-0677">Repeat</keyword>
<dbReference type="VEuPathDB" id="VectorBase:ISCW022299"/>
<dbReference type="EMBL" id="ABJB010127147">
    <property type="status" value="NOT_ANNOTATED_CDS"/>
    <property type="molecule type" value="Genomic_DNA"/>
</dbReference>
<evidence type="ECO:0000259" key="6">
    <source>
        <dbReference type="Pfam" id="PF12140"/>
    </source>
</evidence>
<organism>
    <name type="scientific">Ixodes scapularis</name>
    <name type="common">Black-legged tick</name>
    <name type="synonym">Deer tick</name>
    <dbReference type="NCBI Taxonomy" id="6945"/>
    <lineage>
        <taxon>Eukaryota</taxon>
        <taxon>Metazoa</taxon>
        <taxon>Ecdysozoa</taxon>
        <taxon>Arthropoda</taxon>
        <taxon>Chelicerata</taxon>
        <taxon>Arachnida</taxon>
        <taxon>Acari</taxon>
        <taxon>Parasitiformes</taxon>
        <taxon>Ixodida</taxon>
        <taxon>Ixodoidea</taxon>
        <taxon>Ixodidae</taxon>
        <taxon>Ixodinae</taxon>
        <taxon>Ixodes</taxon>
    </lineage>
</organism>
<evidence type="ECO:0000256" key="3">
    <source>
        <dbReference type="ARBA" id="ARBA00022737"/>
    </source>
</evidence>
<dbReference type="PANTHER" id="PTHR12247:SF129">
    <property type="entry name" value="SOP-2-RELATED PROTEIN 3"/>
    <property type="match status" value="1"/>
</dbReference>
<evidence type="ECO:0000313" key="9">
    <source>
        <dbReference type="Proteomes" id="UP000001555"/>
    </source>
</evidence>
<dbReference type="EMBL" id="ABJB010379124">
    <property type="status" value="NOT_ANNOTATED_CDS"/>
    <property type="molecule type" value="Genomic_DNA"/>
</dbReference>
<feature type="domain" description="SLED" evidence="6">
    <location>
        <begin position="496"/>
        <end position="610"/>
    </location>
</feature>
<dbReference type="InterPro" id="IPR050548">
    <property type="entry name" value="PcG_chromatin_remod_factors"/>
</dbReference>
<feature type="repeat" description="MBT" evidence="5">
    <location>
        <begin position="353"/>
        <end position="447"/>
    </location>
</feature>
<dbReference type="EMBL" id="ABJB010957303">
    <property type="status" value="NOT_ANNOTATED_CDS"/>
    <property type="molecule type" value="Genomic_DNA"/>
</dbReference>
<dbReference type="InterPro" id="IPR038348">
    <property type="entry name" value="SLED_sf"/>
</dbReference>
<dbReference type="PROSITE" id="PS51079">
    <property type="entry name" value="MBT"/>
    <property type="match status" value="3"/>
</dbReference>
<dbReference type="VEuPathDB" id="VectorBase:ISCI017518"/>
<feature type="repeat" description="MBT" evidence="5">
    <location>
        <begin position="19"/>
        <end position="116"/>
    </location>
</feature>
<dbReference type="InParanoid" id="B7QC19"/>
<gene>
    <name evidence="7" type="ORF">IscW_ISCW022299</name>
</gene>
<dbReference type="STRING" id="6945.B7QC19"/>
<evidence type="ECO:0000256" key="1">
    <source>
        <dbReference type="ARBA" id="ARBA00004123"/>
    </source>
</evidence>
<dbReference type="Pfam" id="PF12140">
    <property type="entry name" value="SLED"/>
    <property type="match status" value="1"/>
</dbReference>
<evidence type="ECO:0000256" key="2">
    <source>
        <dbReference type="ARBA" id="ARBA00022491"/>
    </source>
</evidence>
<evidence type="ECO:0000313" key="8">
    <source>
        <dbReference type="EnsemblMetazoa" id="ISCW022299-PA"/>
    </source>
</evidence>
<feature type="non-terminal residue" evidence="7">
    <location>
        <position position="635"/>
    </location>
</feature>
<dbReference type="SMART" id="SM00561">
    <property type="entry name" value="MBT"/>
    <property type="match status" value="3"/>
</dbReference>
<dbReference type="SUPFAM" id="SSF63748">
    <property type="entry name" value="Tudor/PWWP/MBT"/>
    <property type="match status" value="3"/>
</dbReference>
<keyword evidence="9" id="KW-1185">Reference proteome</keyword>
<dbReference type="GO" id="GO:0006355">
    <property type="term" value="P:regulation of DNA-templated transcription"/>
    <property type="evidence" value="ECO:0007669"/>
    <property type="project" value="InterPro"/>
</dbReference>
<dbReference type="HOGENOM" id="CLU_005352_3_1_1"/>
<dbReference type="EMBL" id="ABJB011084402">
    <property type="status" value="NOT_ANNOTATED_CDS"/>
    <property type="molecule type" value="Genomic_DNA"/>
</dbReference>
<feature type="non-terminal residue" evidence="7">
    <location>
        <position position="1"/>
    </location>
</feature>
<dbReference type="EMBL" id="ABJB010744015">
    <property type="status" value="NOT_ANNOTATED_CDS"/>
    <property type="molecule type" value="Genomic_DNA"/>
</dbReference>
<evidence type="ECO:0000256" key="5">
    <source>
        <dbReference type="PROSITE-ProRule" id="PRU00459"/>
    </source>
</evidence>
<proteinExistence type="predicted"/>
<dbReference type="InterPro" id="IPR004092">
    <property type="entry name" value="Mbt"/>
</dbReference>
<dbReference type="CDD" id="cd20093">
    <property type="entry name" value="MBT_SFMBT_rpt1"/>
    <property type="match status" value="1"/>
</dbReference>
<dbReference type="EMBL" id="DS904056">
    <property type="protein sequence ID" value="EEC16391.1"/>
    <property type="molecule type" value="Genomic_DNA"/>
</dbReference>
<dbReference type="PaxDb" id="6945-B7QC19"/>
<keyword evidence="2" id="KW-0678">Repressor</keyword>
<dbReference type="EMBL" id="ABJB010237167">
    <property type="status" value="NOT_ANNOTATED_CDS"/>
    <property type="molecule type" value="Genomic_DNA"/>
</dbReference>
<dbReference type="CDD" id="cd20096">
    <property type="entry name" value="MBT_SFMBT_rpt4"/>
    <property type="match status" value="1"/>
</dbReference>
<dbReference type="Gene3D" id="3.90.1150.190">
    <property type="entry name" value="SLED domain"/>
    <property type="match status" value="1"/>
</dbReference>
<dbReference type="Gene3D" id="2.30.30.140">
    <property type="match status" value="3"/>
</dbReference>
<dbReference type="Proteomes" id="UP000001555">
    <property type="component" value="Unassembled WGS sequence"/>
</dbReference>
<dbReference type="Pfam" id="PF02820">
    <property type="entry name" value="MBT"/>
    <property type="match status" value="3"/>
</dbReference>
<dbReference type="EMBL" id="ABJB010219789">
    <property type="status" value="NOT_ANNOTATED_CDS"/>
    <property type="molecule type" value="Genomic_DNA"/>
</dbReference>
<dbReference type="PANTHER" id="PTHR12247">
    <property type="entry name" value="POLYCOMB GROUP PROTEIN"/>
    <property type="match status" value="1"/>
</dbReference>
<accession>B7QC19</accession>
<dbReference type="InterPro" id="IPR021987">
    <property type="entry name" value="SLED"/>
</dbReference>
<dbReference type="AlphaFoldDB" id="B7QC19"/>
<dbReference type="VEuPathDB" id="VectorBase:ISCP_012551"/>
<dbReference type="GO" id="GO:0005634">
    <property type="term" value="C:nucleus"/>
    <property type="evidence" value="ECO:0007669"/>
    <property type="project" value="UniProtKB-SubCell"/>
</dbReference>
<sequence length="635" mass="69891">TPLSSTPGPLRVSDEEPEFHWEDYLEATQSEAVPATAFAHVERSLESGLRPGMKLEVLSEGGPSYWLAAVVTTCGPLLSLRYLGADRAADFWCDLGANEVHPLGWCAQHQQPLRPPQAVRDRHRDWEALLDQELQGAVTVPTYVLEMKGSVPIDQLQEGMKLLVLEEGNPLNGWAASVSGTCPDSPRDLRSFRSPRAFCVPVGLASLGDCVQPASAAHCIQIQISIRITFAFKLLIHLVSRFKVNHPRHIRFNPQCTLVQPPVALREHSFQVGHKVELLHPVSRQQACPATITATLAGGRWFLVQVDDLRHPKEGAPLVRCCHAGSQSLLPAGWAQKNGLPLLPPPGYPCSSFDWEEYLRSCEAQAAPSSCFQLEEDSLGFEPGQKLEAVNVHKPNEVCVAGVERVCPPLVWLRLEPGEERLVVPLRSHQLFPVGWCASNGFPLRAPRDYQRPQPSATSKEASRQVYYGCHGHRSFLSELVSGTPGVAGAGRSSWCPCIFLNHRCFSGPFLSKGRLAELPRQIGPGPVALVLREVLSQIISVAYKSTRVLGELQLRGPPDPKMQQQLLKAKYRGRTYRAVVETVRCSSQLEPFCRGVCAKLQCCPNLFGPRCYGDEGCPENCASLTKTRYGGRAL</sequence>
<evidence type="ECO:0000313" key="7">
    <source>
        <dbReference type="EMBL" id="EEC16391.1"/>
    </source>
</evidence>
<feature type="repeat" description="MBT" evidence="5">
    <location>
        <begin position="232"/>
        <end position="345"/>
    </location>
</feature>
<keyword evidence="4" id="KW-0539">Nucleus</keyword>
<name>B7QC19_IXOSC</name>
<evidence type="ECO:0000256" key="4">
    <source>
        <dbReference type="ARBA" id="ARBA00023242"/>
    </source>
</evidence>
<dbReference type="OrthoDB" id="5917609at2759"/>
<dbReference type="CDD" id="cd20095">
    <property type="entry name" value="MBT_SFMBT_rpt3"/>
    <property type="match status" value="1"/>
</dbReference>
<dbReference type="EMBL" id="ABJB010031833">
    <property type="status" value="NOT_ANNOTATED_CDS"/>
    <property type="molecule type" value="Genomic_DNA"/>
</dbReference>
<dbReference type="EMBL" id="ABJB010472914">
    <property type="status" value="NOT_ANNOTATED_CDS"/>
    <property type="molecule type" value="Genomic_DNA"/>
</dbReference>
<reference evidence="7 9" key="1">
    <citation type="submission" date="2008-03" db="EMBL/GenBank/DDBJ databases">
        <title>Annotation of Ixodes scapularis.</title>
        <authorList>
            <consortium name="Ixodes scapularis Genome Project Consortium"/>
            <person name="Caler E."/>
            <person name="Hannick L.I."/>
            <person name="Bidwell S."/>
            <person name="Joardar V."/>
            <person name="Thiagarajan M."/>
            <person name="Amedeo P."/>
            <person name="Galinsky K.J."/>
            <person name="Schobel S."/>
            <person name="Inman J."/>
            <person name="Hostetler J."/>
            <person name="Miller J."/>
            <person name="Hammond M."/>
            <person name="Megy K."/>
            <person name="Lawson D."/>
            <person name="Kodira C."/>
            <person name="Sutton G."/>
            <person name="Meyer J."/>
            <person name="Hill C.A."/>
            <person name="Birren B."/>
            <person name="Nene V."/>
            <person name="Collins F."/>
            <person name="Alarcon-Chaidez F."/>
            <person name="Wikel S."/>
            <person name="Strausberg R."/>
        </authorList>
    </citation>
    <scope>NUCLEOTIDE SEQUENCE [LARGE SCALE GENOMIC DNA]</scope>
    <source>
        <strain evidence="9">Wikel</strain>
        <strain evidence="7">Wikel colony</strain>
    </source>
</reference>